<sequence>MTRELPFDDDADAGDHADDAAYRVATGVARVARAGAYVTGGALIASNGSPAPENESHNSHITGWSTADPHSDVPSPVVTYPDPSPDSVPPDLGTSAPHAPAAPAPGLALPEHHGTDAYPGMQLPFAEGVQPAPGIGGLPTSPGGGSTAPPFSIPGSPSHSGNGGFSSPGFGGDKALRFPVRTMPVLRPVSACPVRRNRRPPEASVCPAGLTPRGHSGCPVTRTRRTSGRPMSTRPAPIPIPPHHCPGTDWACPAPTAFTCPG</sequence>
<evidence type="ECO:0000313" key="2">
    <source>
        <dbReference type="EMBL" id="SUA47004.1"/>
    </source>
</evidence>
<feature type="compositionally biased region" description="Gly residues" evidence="1">
    <location>
        <begin position="134"/>
        <end position="146"/>
    </location>
</feature>
<accession>A0A378X2Q5</accession>
<reference evidence="2 3" key="1">
    <citation type="submission" date="2018-06" db="EMBL/GenBank/DDBJ databases">
        <authorList>
            <consortium name="Pathogen Informatics"/>
            <person name="Doyle S."/>
        </authorList>
    </citation>
    <scope>NUCLEOTIDE SEQUENCE [LARGE SCALE GENOMIC DNA]</scope>
    <source>
        <strain evidence="2 3">NCTC13184</strain>
    </source>
</reference>
<dbReference type="AlphaFoldDB" id="A0A378X2Q5"/>
<feature type="compositionally biased region" description="Low complexity" evidence="1">
    <location>
        <begin position="96"/>
        <end position="109"/>
    </location>
</feature>
<feature type="region of interest" description="Disordered" evidence="1">
    <location>
        <begin position="195"/>
        <end position="234"/>
    </location>
</feature>
<name>A0A378X2Q5_9NOCA</name>
<proteinExistence type="predicted"/>
<feature type="compositionally biased region" description="Low complexity" evidence="1">
    <location>
        <begin position="72"/>
        <end position="81"/>
    </location>
</feature>
<feature type="compositionally biased region" description="Gly residues" evidence="1">
    <location>
        <begin position="161"/>
        <end position="170"/>
    </location>
</feature>
<dbReference type="RefSeq" id="WP_128145388.1">
    <property type="nucleotide sequence ID" value="NZ_UGRU01000001.1"/>
</dbReference>
<feature type="region of interest" description="Disordered" evidence="1">
    <location>
        <begin position="42"/>
        <end position="170"/>
    </location>
</feature>
<gene>
    <name evidence="2" type="ORF">NCTC13184_05538</name>
</gene>
<evidence type="ECO:0000313" key="3">
    <source>
        <dbReference type="Proteomes" id="UP000255082"/>
    </source>
</evidence>
<protein>
    <submittedName>
        <fullName evidence="2">Uncharacterized protein</fullName>
    </submittedName>
</protein>
<dbReference type="Proteomes" id="UP000255082">
    <property type="component" value="Unassembled WGS sequence"/>
</dbReference>
<dbReference type="EMBL" id="UGRU01000001">
    <property type="protein sequence ID" value="SUA47004.1"/>
    <property type="molecule type" value="Genomic_DNA"/>
</dbReference>
<evidence type="ECO:0000256" key="1">
    <source>
        <dbReference type="SAM" id="MobiDB-lite"/>
    </source>
</evidence>
<organism evidence="2 3">
    <name type="scientific">Nocardia africana</name>
    <dbReference type="NCBI Taxonomy" id="134964"/>
    <lineage>
        <taxon>Bacteria</taxon>
        <taxon>Bacillati</taxon>
        <taxon>Actinomycetota</taxon>
        <taxon>Actinomycetes</taxon>
        <taxon>Mycobacteriales</taxon>
        <taxon>Nocardiaceae</taxon>
        <taxon>Nocardia</taxon>
    </lineage>
</organism>
<feature type="compositionally biased region" description="Low complexity" evidence="1">
    <location>
        <begin position="147"/>
        <end position="160"/>
    </location>
</feature>